<evidence type="ECO:0000313" key="2">
    <source>
        <dbReference type="EMBL" id="KAK2119284.1"/>
    </source>
</evidence>
<name>A0ABQ9WCC6_SAGOE</name>
<keyword evidence="3" id="KW-1185">Reference proteome</keyword>
<dbReference type="EMBL" id="JASSZA010000001">
    <property type="protein sequence ID" value="KAK2119284.1"/>
    <property type="molecule type" value="Genomic_DNA"/>
</dbReference>
<feature type="compositionally biased region" description="Basic and acidic residues" evidence="1">
    <location>
        <begin position="17"/>
        <end position="37"/>
    </location>
</feature>
<reference evidence="2 3" key="1">
    <citation type="submission" date="2023-05" db="EMBL/GenBank/DDBJ databases">
        <title>B98-5 Cell Line De Novo Hybrid Assembly: An Optical Mapping Approach.</title>
        <authorList>
            <person name="Kananen K."/>
            <person name="Auerbach J.A."/>
            <person name="Kautto E."/>
            <person name="Blachly J.S."/>
        </authorList>
    </citation>
    <scope>NUCLEOTIDE SEQUENCE [LARGE SCALE GENOMIC DNA]</scope>
    <source>
        <strain evidence="2">B95-8</strain>
        <tissue evidence="2">Cell line</tissue>
    </source>
</reference>
<organism evidence="2 3">
    <name type="scientific">Saguinus oedipus</name>
    <name type="common">Cotton-top tamarin</name>
    <name type="synonym">Oedipomidas oedipus</name>
    <dbReference type="NCBI Taxonomy" id="9490"/>
    <lineage>
        <taxon>Eukaryota</taxon>
        <taxon>Metazoa</taxon>
        <taxon>Chordata</taxon>
        <taxon>Craniata</taxon>
        <taxon>Vertebrata</taxon>
        <taxon>Euteleostomi</taxon>
        <taxon>Mammalia</taxon>
        <taxon>Eutheria</taxon>
        <taxon>Euarchontoglires</taxon>
        <taxon>Primates</taxon>
        <taxon>Haplorrhini</taxon>
        <taxon>Platyrrhini</taxon>
        <taxon>Cebidae</taxon>
        <taxon>Callitrichinae</taxon>
        <taxon>Saguinus</taxon>
    </lineage>
</organism>
<accession>A0ABQ9WCC6</accession>
<comment type="caution">
    <text evidence="2">The sequence shown here is derived from an EMBL/GenBank/DDBJ whole genome shotgun (WGS) entry which is preliminary data.</text>
</comment>
<evidence type="ECO:0000313" key="3">
    <source>
        <dbReference type="Proteomes" id="UP001266305"/>
    </source>
</evidence>
<evidence type="ECO:0000256" key="1">
    <source>
        <dbReference type="SAM" id="MobiDB-lite"/>
    </source>
</evidence>
<gene>
    <name evidence="2" type="ORF">P7K49_000670</name>
</gene>
<proteinExistence type="predicted"/>
<feature type="compositionally biased region" description="Low complexity" evidence="1">
    <location>
        <begin position="41"/>
        <end position="56"/>
    </location>
</feature>
<dbReference type="Proteomes" id="UP001266305">
    <property type="component" value="Unassembled WGS sequence"/>
</dbReference>
<protein>
    <submittedName>
        <fullName evidence="2">Uncharacterized protein</fullName>
    </submittedName>
</protein>
<feature type="region of interest" description="Disordered" evidence="1">
    <location>
        <begin position="17"/>
        <end position="66"/>
    </location>
</feature>
<sequence length="218" mass="23375">MYRASGTRYRTRRFLAAHEARGARSHPESSALHHELPRGMAPLPTAAPRPSSSASPQVQTGEAGCAGDTLCKPLSLPRSPPRAASSELSALRLRSPLRWAQWLPVPGKAPPRLPPQCALWHSRTAGQKHLWLPAGLLAGPCGDSAVGAPRLRSHSVRARVPGSARTPLLGLFCQNLLISSSMLSSRSPEPLSSDWQPGLGAGRVAYGADRLGRRRRFS</sequence>